<reference evidence="2 3" key="1">
    <citation type="submission" date="2019-11" db="EMBL/GenBank/DDBJ databases">
        <authorList>
            <person name="Zheng R.K."/>
            <person name="Sun C.M."/>
        </authorList>
    </citation>
    <scope>NUCLEOTIDE SEQUENCE [LARGE SCALE GENOMIC DNA]</scope>
    <source>
        <strain evidence="2 3">SRB007</strain>
    </source>
</reference>
<dbReference type="InterPro" id="IPR013216">
    <property type="entry name" value="Methyltransf_11"/>
</dbReference>
<evidence type="ECO:0000313" key="2">
    <source>
        <dbReference type="EMBL" id="QGY40510.1"/>
    </source>
</evidence>
<dbReference type="PANTHER" id="PTHR43591">
    <property type="entry name" value="METHYLTRANSFERASE"/>
    <property type="match status" value="1"/>
</dbReference>
<gene>
    <name evidence="2" type="ORF">GM415_10365</name>
</gene>
<dbReference type="GO" id="GO:0008757">
    <property type="term" value="F:S-adenosylmethionine-dependent methyltransferase activity"/>
    <property type="evidence" value="ECO:0007669"/>
    <property type="project" value="InterPro"/>
</dbReference>
<dbReference type="RefSeq" id="WP_158947876.1">
    <property type="nucleotide sequence ID" value="NZ_CP046400.1"/>
</dbReference>
<dbReference type="GO" id="GO:0032259">
    <property type="term" value="P:methylation"/>
    <property type="evidence" value="ECO:0007669"/>
    <property type="project" value="UniProtKB-KW"/>
</dbReference>
<sequence length="209" mass="23172">MAIEEKNKDFYRYTENHRFASMYPLLAREIVEEYGVTSGSCLDIGTGSAAMAIELAKLTDLQIAALDPEPEAIELAKGNLAPHGINTGRIRFIEAAVEDMPLPDASVDLVVSRGSIPFWKDAAAAFREIWRVLAKGGVALIGCGFSHYQTVEEVEKMRPNWSPEVLEERTRWKKGTALTDALHKAGITYSAILDDSYGTWVEIRKPEDV</sequence>
<dbReference type="AlphaFoldDB" id="A0A6I6JHK6"/>
<keyword evidence="2" id="KW-0808">Transferase</keyword>
<dbReference type="InterPro" id="IPR029063">
    <property type="entry name" value="SAM-dependent_MTases_sf"/>
</dbReference>
<protein>
    <submittedName>
        <fullName evidence="2">Methyltransferase domain-containing protein</fullName>
    </submittedName>
</protein>
<organism evidence="2 3">
    <name type="scientific">Pseudodesulfovibrio cashew</name>
    <dbReference type="NCBI Taxonomy" id="2678688"/>
    <lineage>
        <taxon>Bacteria</taxon>
        <taxon>Pseudomonadati</taxon>
        <taxon>Thermodesulfobacteriota</taxon>
        <taxon>Desulfovibrionia</taxon>
        <taxon>Desulfovibrionales</taxon>
        <taxon>Desulfovibrionaceae</taxon>
    </lineage>
</organism>
<dbReference type="Pfam" id="PF08241">
    <property type="entry name" value="Methyltransf_11"/>
    <property type="match status" value="1"/>
</dbReference>
<accession>A0A6I6JHK6</accession>
<name>A0A6I6JHK6_9BACT</name>
<dbReference type="EMBL" id="CP046400">
    <property type="protein sequence ID" value="QGY40510.1"/>
    <property type="molecule type" value="Genomic_DNA"/>
</dbReference>
<dbReference type="Proteomes" id="UP000428328">
    <property type="component" value="Chromosome"/>
</dbReference>
<dbReference type="Gene3D" id="3.40.50.150">
    <property type="entry name" value="Vaccinia Virus protein VP39"/>
    <property type="match status" value="1"/>
</dbReference>
<proteinExistence type="predicted"/>
<keyword evidence="2" id="KW-0489">Methyltransferase</keyword>
<evidence type="ECO:0000313" key="3">
    <source>
        <dbReference type="Proteomes" id="UP000428328"/>
    </source>
</evidence>
<keyword evidence="3" id="KW-1185">Reference proteome</keyword>
<dbReference type="KEGG" id="psel:GM415_10365"/>
<dbReference type="SUPFAM" id="SSF53335">
    <property type="entry name" value="S-adenosyl-L-methionine-dependent methyltransferases"/>
    <property type="match status" value="1"/>
</dbReference>
<feature type="domain" description="Methyltransferase type 11" evidence="1">
    <location>
        <begin position="42"/>
        <end position="141"/>
    </location>
</feature>
<dbReference type="PANTHER" id="PTHR43591:SF24">
    <property type="entry name" value="2-METHOXY-6-POLYPRENYL-1,4-BENZOQUINOL METHYLASE, MITOCHONDRIAL"/>
    <property type="match status" value="1"/>
</dbReference>
<evidence type="ECO:0000259" key="1">
    <source>
        <dbReference type="Pfam" id="PF08241"/>
    </source>
</evidence>
<dbReference type="CDD" id="cd02440">
    <property type="entry name" value="AdoMet_MTases"/>
    <property type="match status" value="1"/>
</dbReference>